<organism evidence="1 2">
    <name type="scientific">Granulicella mallensis</name>
    <dbReference type="NCBI Taxonomy" id="940614"/>
    <lineage>
        <taxon>Bacteria</taxon>
        <taxon>Pseudomonadati</taxon>
        <taxon>Acidobacteriota</taxon>
        <taxon>Terriglobia</taxon>
        <taxon>Terriglobales</taxon>
        <taxon>Acidobacteriaceae</taxon>
        <taxon>Granulicella</taxon>
    </lineage>
</organism>
<dbReference type="InterPro" id="IPR038573">
    <property type="entry name" value="BrnT_sf"/>
</dbReference>
<comment type="caution">
    <text evidence="1">The sequence shown here is derived from an EMBL/GenBank/DDBJ whole genome shotgun (WGS) entry which is preliminary data.</text>
</comment>
<dbReference type="EMBL" id="JACHIO010000027">
    <property type="protein sequence ID" value="MBB5066419.1"/>
    <property type="molecule type" value="Genomic_DNA"/>
</dbReference>
<proteinExistence type="predicted"/>
<sequence>MRTVRLDIGGVHFEWDSEKAASNERKHGVSFLEGATAFADDNSITIPDPLHSNEEDRFILIGISATSKLLTVVHVSRGETYRIISARKPTPKERRTYEQ</sequence>
<dbReference type="Proteomes" id="UP000584867">
    <property type="component" value="Unassembled WGS sequence"/>
</dbReference>
<dbReference type="Pfam" id="PF04365">
    <property type="entry name" value="BrnT_toxin"/>
    <property type="match status" value="1"/>
</dbReference>
<gene>
    <name evidence="1" type="ORF">HDF15_004796</name>
</gene>
<evidence type="ECO:0008006" key="3">
    <source>
        <dbReference type="Google" id="ProtNLM"/>
    </source>
</evidence>
<evidence type="ECO:0000313" key="1">
    <source>
        <dbReference type="EMBL" id="MBB5066419.1"/>
    </source>
</evidence>
<dbReference type="AlphaFoldDB" id="A0A7W7ZVF6"/>
<dbReference type="Gene3D" id="3.10.450.530">
    <property type="entry name" value="Ribonuclease toxin, BrnT, of type II toxin-antitoxin system"/>
    <property type="match status" value="1"/>
</dbReference>
<dbReference type="InterPro" id="IPR007460">
    <property type="entry name" value="BrnT_toxin"/>
</dbReference>
<reference evidence="1 2" key="1">
    <citation type="submission" date="2020-08" db="EMBL/GenBank/DDBJ databases">
        <title>Genomic Encyclopedia of Type Strains, Phase IV (KMG-V): Genome sequencing to study the core and pangenomes of soil and plant-associated prokaryotes.</title>
        <authorList>
            <person name="Whitman W."/>
        </authorList>
    </citation>
    <scope>NUCLEOTIDE SEQUENCE [LARGE SCALE GENOMIC DNA]</scope>
    <source>
        <strain evidence="1 2">X5P3</strain>
    </source>
</reference>
<dbReference type="RefSeq" id="WP_221314583.1">
    <property type="nucleotide sequence ID" value="NZ_JACHIO010000027.1"/>
</dbReference>
<name>A0A7W7ZVF6_9BACT</name>
<accession>A0A7W7ZVF6</accession>
<evidence type="ECO:0000313" key="2">
    <source>
        <dbReference type="Proteomes" id="UP000584867"/>
    </source>
</evidence>
<protein>
    <recommendedName>
        <fullName evidence="3">BrnT family toxin</fullName>
    </recommendedName>
</protein>